<sequence>MQLASEIRKETCHFVGESSAVVSDEGSSDLTVACLLCNSTQELLKFGESNTPVFSVSNVRLELQIRQEFHALIRISAVVPLRVTFKKRFSAFFCGS</sequence>
<dbReference type="EMBL" id="BPLQ01002483">
    <property type="protein sequence ID" value="GIX93286.1"/>
    <property type="molecule type" value="Genomic_DNA"/>
</dbReference>
<name>A0AAV4P8C0_9ARAC</name>
<accession>A0AAV4P8C0</accession>
<protein>
    <submittedName>
        <fullName evidence="1">Uncharacterized protein</fullName>
    </submittedName>
</protein>
<dbReference type="AlphaFoldDB" id="A0AAV4P8C0"/>
<comment type="caution">
    <text evidence="1">The sequence shown here is derived from an EMBL/GenBank/DDBJ whole genome shotgun (WGS) entry which is preliminary data.</text>
</comment>
<gene>
    <name evidence="1" type="ORF">CDAR_191841</name>
</gene>
<evidence type="ECO:0000313" key="2">
    <source>
        <dbReference type="Proteomes" id="UP001054837"/>
    </source>
</evidence>
<keyword evidence="2" id="KW-1185">Reference proteome</keyword>
<proteinExistence type="predicted"/>
<organism evidence="1 2">
    <name type="scientific">Caerostris darwini</name>
    <dbReference type="NCBI Taxonomy" id="1538125"/>
    <lineage>
        <taxon>Eukaryota</taxon>
        <taxon>Metazoa</taxon>
        <taxon>Ecdysozoa</taxon>
        <taxon>Arthropoda</taxon>
        <taxon>Chelicerata</taxon>
        <taxon>Arachnida</taxon>
        <taxon>Araneae</taxon>
        <taxon>Araneomorphae</taxon>
        <taxon>Entelegynae</taxon>
        <taxon>Araneoidea</taxon>
        <taxon>Araneidae</taxon>
        <taxon>Caerostris</taxon>
    </lineage>
</organism>
<reference evidence="1 2" key="1">
    <citation type="submission" date="2021-06" db="EMBL/GenBank/DDBJ databases">
        <title>Caerostris darwini draft genome.</title>
        <authorList>
            <person name="Kono N."/>
            <person name="Arakawa K."/>
        </authorList>
    </citation>
    <scope>NUCLEOTIDE SEQUENCE [LARGE SCALE GENOMIC DNA]</scope>
</reference>
<evidence type="ECO:0000313" key="1">
    <source>
        <dbReference type="EMBL" id="GIX93286.1"/>
    </source>
</evidence>
<dbReference type="Proteomes" id="UP001054837">
    <property type="component" value="Unassembled WGS sequence"/>
</dbReference>